<evidence type="ECO:0000313" key="9">
    <source>
        <dbReference type="EMBL" id="HBU52108.1"/>
    </source>
</evidence>
<keyword evidence="10" id="KW-1185">Reference proteome</keyword>
<evidence type="ECO:0000313" key="11">
    <source>
        <dbReference type="Proteomes" id="UP000264779"/>
    </source>
</evidence>
<gene>
    <name evidence="9" type="ORF">DEB45_12685</name>
    <name evidence="8" type="ORF">EP13_08240</name>
</gene>
<evidence type="ECO:0000256" key="6">
    <source>
        <dbReference type="ARBA" id="ARBA00023136"/>
    </source>
</evidence>
<feature type="transmembrane region" description="Helical" evidence="7">
    <location>
        <begin position="130"/>
        <end position="152"/>
    </location>
</feature>
<dbReference type="Proteomes" id="UP000264779">
    <property type="component" value="Unassembled WGS sequence"/>
</dbReference>
<evidence type="ECO:0000256" key="2">
    <source>
        <dbReference type="ARBA" id="ARBA00022448"/>
    </source>
</evidence>
<reference evidence="8 10" key="1">
    <citation type="submission" date="2014-06" db="EMBL/GenBank/DDBJ databases">
        <title>Genomes of Alteromonas australica, a world apart.</title>
        <authorList>
            <person name="Gonzaga A."/>
            <person name="Lopez-Perez M."/>
            <person name="Rodriguez-Valera F."/>
        </authorList>
    </citation>
    <scope>NUCLEOTIDE SEQUENCE [LARGE SCALE GENOMIC DNA]</scope>
    <source>
        <strain evidence="8 10">H 17</strain>
    </source>
</reference>
<proteinExistence type="predicted"/>
<accession>A0A075P5U5</accession>
<dbReference type="Pfam" id="PF01891">
    <property type="entry name" value="CbiM"/>
    <property type="match status" value="1"/>
</dbReference>
<dbReference type="GO" id="GO:0000041">
    <property type="term" value="P:transition metal ion transport"/>
    <property type="evidence" value="ECO:0007669"/>
    <property type="project" value="InterPro"/>
</dbReference>
<name>A0A075P5U5_9ALTE</name>
<reference evidence="9 11" key="2">
    <citation type="journal article" date="2018" name="Nat. Biotechnol.">
        <title>A standardized bacterial taxonomy based on genome phylogeny substantially revises the tree of life.</title>
        <authorList>
            <person name="Parks D.H."/>
            <person name="Chuvochina M."/>
            <person name="Waite D.W."/>
            <person name="Rinke C."/>
            <person name="Skarshewski A."/>
            <person name="Chaumeil P.A."/>
            <person name="Hugenholtz P."/>
        </authorList>
    </citation>
    <scope>NUCLEOTIDE SEQUENCE [LARGE SCALE GENOMIC DNA]</scope>
    <source>
        <strain evidence="9">UBA11621</strain>
    </source>
</reference>
<feature type="transmembrane region" description="Helical" evidence="7">
    <location>
        <begin position="100"/>
        <end position="123"/>
    </location>
</feature>
<evidence type="ECO:0000256" key="4">
    <source>
        <dbReference type="ARBA" id="ARBA00022692"/>
    </source>
</evidence>
<keyword evidence="2" id="KW-0813">Transport</keyword>
<keyword evidence="4 7" id="KW-0812">Transmembrane</keyword>
<dbReference type="RefSeq" id="WP_044056841.1">
    <property type="nucleotide sequence ID" value="NZ_CALBIY010000022.1"/>
</dbReference>
<organism evidence="8 10">
    <name type="scientific">Alteromonas australica</name>
    <dbReference type="NCBI Taxonomy" id="589873"/>
    <lineage>
        <taxon>Bacteria</taxon>
        <taxon>Pseudomonadati</taxon>
        <taxon>Pseudomonadota</taxon>
        <taxon>Gammaproteobacteria</taxon>
        <taxon>Alteromonadales</taxon>
        <taxon>Alteromonadaceae</taxon>
        <taxon>Alteromonas/Salinimonas group</taxon>
        <taxon>Alteromonas</taxon>
    </lineage>
</organism>
<protein>
    <recommendedName>
        <fullName evidence="12">Energy-coupling factor ABC transporter permease</fullName>
    </recommendedName>
</protein>
<dbReference type="EMBL" id="DONK01000195">
    <property type="protein sequence ID" value="HBU52108.1"/>
    <property type="molecule type" value="Genomic_DNA"/>
</dbReference>
<feature type="transmembrane region" description="Helical" evidence="7">
    <location>
        <begin position="172"/>
        <end position="197"/>
    </location>
</feature>
<dbReference type="GO" id="GO:0005886">
    <property type="term" value="C:plasma membrane"/>
    <property type="evidence" value="ECO:0007669"/>
    <property type="project" value="UniProtKB-SubCell"/>
</dbReference>
<evidence type="ECO:0000313" key="8">
    <source>
        <dbReference type="EMBL" id="AIF98672.1"/>
    </source>
</evidence>
<evidence type="ECO:0000256" key="1">
    <source>
        <dbReference type="ARBA" id="ARBA00004651"/>
    </source>
</evidence>
<dbReference type="Proteomes" id="UP000056090">
    <property type="component" value="Chromosome"/>
</dbReference>
<keyword evidence="5 7" id="KW-1133">Transmembrane helix</keyword>
<dbReference type="GeneID" id="78254902"/>
<dbReference type="EMBL" id="CP008849">
    <property type="protein sequence ID" value="AIF98672.1"/>
    <property type="molecule type" value="Genomic_DNA"/>
</dbReference>
<keyword evidence="6 7" id="KW-0472">Membrane</keyword>
<dbReference type="eggNOG" id="COG3235">
    <property type="taxonomic scope" value="Bacteria"/>
</dbReference>
<evidence type="ECO:0000256" key="5">
    <source>
        <dbReference type="ARBA" id="ARBA00022989"/>
    </source>
</evidence>
<keyword evidence="3" id="KW-1003">Cell membrane</keyword>
<evidence type="ECO:0008006" key="12">
    <source>
        <dbReference type="Google" id="ProtNLM"/>
    </source>
</evidence>
<dbReference type="InterPro" id="IPR002751">
    <property type="entry name" value="CbiM/NikMN"/>
</dbReference>
<dbReference type="Gene3D" id="1.10.1760.20">
    <property type="match status" value="1"/>
</dbReference>
<evidence type="ECO:0000256" key="3">
    <source>
        <dbReference type="ARBA" id="ARBA00022475"/>
    </source>
</evidence>
<evidence type="ECO:0000313" key="10">
    <source>
        <dbReference type="Proteomes" id="UP000056090"/>
    </source>
</evidence>
<dbReference type="AlphaFoldDB" id="A0A075P5U5"/>
<dbReference type="KEGG" id="aal:EP13_08240"/>
<evidence type="ECO:0000256" key="7">
    <source>
        <dbReference type="SAM" id="Phobius"/>
    </source>
</evidence>
<feature type="transmembrane region" description="Helical" evidence="7">
    <location>
        <begin position="33"/>
        <end position="51"/>
    </location>
</feature>
<feature type="transmembrane region" description="Helical" evidence="7">
    <location>
        <begin position="63"/>
        <end position="94"/>
    </location>
</feature>
<sequence>MTLIQWVCLGVYALVLAISIKNISLIGLSKDKHQQHLVFGTAATLFVLWMFRAGIFDGLNVHILGLSAVTLMLGFRYAVITATLTLVGATAAGYGSWQSIGVNGVFGVLLPIGITYLVLMLTFHRIARHLFVYIFLCAFFPGALSTALKILTLSGYYYADNLYSWDTIYNNYLLLTPLLVFPEALINGMAITILVIYQPKWVYTFQDKFYLDK</sequence>
<comment type="subcellular location">
    <subcellularLocation>
        <location evidence="1">Cell membrane</location>
        <topology evidence="1">Multi-pass membrane protein</topology>
    </subcellularLocation>
</comment>